<dbReference type="Gene3D" id="3.40.630.30">
    <property type="match status" value="1"/>
</dbReference>
<evidence type="ECO:0000313" key="5">
    <source>
        <dbReference type="Proteomes" id="UP000006242"/>
    </source>
</evidence>
<dbReference type="InterPro" id="IPR000182">
    <property type="entry name" value="GNAT_dom"/>
</dbReference>
<dbReference type="Proteomes" id="UP000006242">
    <property type="component" value="Unassembled WGS sequence"/>
</dbReference>
<sequence>MSTDESMPSVTLRPVDLRNWQQVIHLRLSQEQATRVASNLYSLAEAYVQPSCTPYAIYANETLIGFAMAEYLAAPQAYNIPRFMIDIAWQGVGYGSLALQAIIDTLKEERPEAPILISLTPDNAAARGLYERHGFVDTGQRFHGEDVLRYP</sequence>
<dbReference type="InterPro" id="IPR016181">
    <property type="entry name" value="Acyl_CoA_acyltransferase"/>
</dbReference>
<dbReference type="RefSeq" id="WP_006913990.1">
    <property type="nucleotide sequence ID" value="NZ_AFNV02000010.1"/>
</dbReference>
<keyword evidence="1 4" id="KW-0808">Transferase</keyword>
<dbReference type="eggNOG" id="COG0456">
    <property type="taxonomic scope" value="Bacteria"/>
</dbReference>
<dbReference type="SUPFAM" id="SSF55729">
    <property type="entry name" value="Acyl-CoA N-acyltransferases (Nat)"/>
    <property type="match status" value="1"/>
</dbReference>
<reference evidence="4 5" key="2">
    <citation type="journal article" date="2013" name="PLoS ONE">
        <title>INDIGO - INtegrated Data Warehouse of MIcrobial GenOmes with Examples from the Red Sea Extremophiles.</title>
        <authorList>
            <person name="Alam I."/>
            <person name="Antunes A."/>
            <person name="Kamau A.A."/>
            <person name="Ba Alawi W."/>
            <person name="Kalkatawi M."/>
            <person name="Stingl U."/>
            <person name="Bajic V.B."/>
        </authorList>
    </citation>
    <scope>NUCLEOTIDE SEQUENCE [LARGE SCALE GENOMIC DNA]</scope>
    <source>
        <strain evidence="4 5">E1L3A</strain>
    </source>
</reference>
<reference evidence="4 5" key="1">
    <citation type="journal article" date="2011" name="J. Bacteriol.">
        <title>Genome sequence of Salinisphaera shabanensis, a gammaproteobacterium from the harsh, variable environment of the brine-seawater interface of the Shaban Deep in the Red Sea.</title>
        <authorList>
            <person name="Antunes A."/>
            <person name="Alam I."/>
            <person name="Bajic V.B."/>
            <person name="Stingl U."/>
        </authorList>
    </citation>
    <scope>NUCLEOTIDE SEQUENCE [LARGE SCALE GENOMIC DNA]</scope>
    <source>
        <strain evidence="4 5">E1L3A</strain>
    </source>
</reference>
<dbReference type="PROSITE" id="PS51186">
    <property type="entry name" value="GNAT"/>
    <property type="match status" value="1"/>
</dbReference>
<protein>
    <submittedName>
        <fullName evidence="4">Diamine N-acetyltransferase protein</fullName>
        <ecNumber evidence="4">2.3.1.57</ecNumber>
    </submittedName>
</protein>
<evidence type="ECO:0000256" key="1">
    <source>
        <dbReference type="ARBA" id="ARBA00022679"/>
    </source>
</evidence>
<dbReference type="OrthoDB" id="9127144at2"/>
<dbReference type="InterPro" id="IPR050680">
    <property type="entry name" value="YpeA/RimI_acetyltransf"/>
</dbReference>
<comment type="caution">
    <text evidence="4">The sequence shown here is derived from an EMBL/GenBank/DDBJ whole genome shotgun (WGS) entry which is preliminary data.</text>
</comment>
<dbReference type="CDD" id="cd04301">
    <property type="entry name" value="NAT_SF"/>
    <property type="match status" value="1"/>
</dbReference>
<dbReference type="STRING" id="1033802.SSPSH_001727"/>
<keyword evidence="5" id="KW-1185">Reference proteome</keyword>
<dbReference type="AlphaFoldDB" id="U2FYZ2"/>
<organism evidence="4 5">
    <name type="scientific">Salinisphaera shabanensis E1L3A</name>
    <dbReference type="NCBI Taxonomy" id="1033802"/>
    <lineage>
        <taxon>Bacteria</taxon>
        <taxon>Pseudomonadati</taxon>
        <taxon>Pseudomonadota</taxon>
        <taxon>Gammaproteobacteria</taxon>
        <taxon>Salinisphaerales</taxon>
        <taxon>Salinisphaeraceae</taxon>
        <taxon>Salinisphaera</taxon>
    </lineage>
</organism>
<dbReference type="EMBL" id="AFNV02000010">
    <property type="protein sequence ID" value="ERJ19353.1"/>
    <property type="molecule type" value="Genomic_DNA"/>
</dbReference>
<evidence type="ECO:0000259" key="3">
    <source>
        <dbReference type="PROSITE" id="PS51186"/>
    </source>
</evidence>
<dbReference type="Pfam" id="PF00583">
    <property type="entry name" value="Acetyltransf_1"/>
    <property type="match status" value="1"/>
</dbReference>
<accession>U2FYZ2</accession>
<name>U2FYZ2_9GAMM</name>
<dbReference type="PANTHER" id="PTHR43420">
    <property type="entry name" value="ACETYLTRANSFERASE"/>
    <property type="match status" value="1"/>
</dbReference>
<proteinExistence type="predicted"/>
<dbReference type="GO" id="GO:0004145">
    <property type="term" value="F:diamine N-acetyltransferase activity"/>
    <property type="evidence" value="ECO:0007669"/>
    <property type="project" value="UniProtKB-EC"/>
</dbReference>
<feature type="domain" description="N-acetyltransferase" evidence="3">
    <location>
        <begin position="10"/>
        <end position="151"/>
    </location>
</feature>
<evidence type="ECO:0000313" key="4">
    <source>
        <dbReference type="EMBL" id="ERJ19353.1"/>
    </source>
</evidence>
<evidence type="ECO:0000256" key="2">
    <source>
        <dbReference type="ARBA" id="ARBA00023315"/>
    </source>
</evidence>
<gene>
    <name evidence="4" type="ORF">SSPSH_001727</name>
</gene>
<keyword evidence="2 4" id="KW-0012">Acyltransferase</keyword>
<dbReference type="EC" id="2.3.1.57" evidence="4"/>
<dbReference type="PANTHER" id="PTHR43420:SF47">
    <property type="entry name" value="N-ACETYLTRANSFERASE DOMAIN-CONTAINING PROTEIN"/>
    <property type="match status" value="1"/>
</dbReference>